<gene>
    <name evidence="2" type="ORF">J1605_008361</name>
</gene>
<sequence>MAWPAQDLVPRGSDAPRAVPRPDANGRLSAGSFASTDFGAAQKPKAVEGPTPPTREHGQLPEQVPGHGQGHAASPRPEAPVPMVPMVPMDRAARGPCLPLGRDRCQVLSYRRRRCRERGPWIRSVPLPAALRSWRHYRVRGSSVPQAWRRLPGGPPLHTFTGLGFNRHGHSFMMRSQWNARHCRHTQSPVNIRTGLPESLGSFYTCPPSQEFPDPCAEETVRAEGPQPMREWKKAARRASQL</sequence>
<reference evidence="2 3" key="1">
    <citation type="submission" date="2022-11" db="EMBL/GenBank/DDBJ databases">
        <title>Whole genome sequence of Eschrichtius robustus ER-17-0199.</title>
        <authorList>
            <person name="Bruniche-Olsen A."/>
            <person name="Black A.N."/>
            <person name="Fields C.J."/>
            <person name="Walden K."/>
            <person name="Dewoody J.A."/>
        </authorList>
    </citation>
    <scope>NUCLEOTIDE SEQUENCE [LARGE SCALE GENOMIC DNA]</scope>
    <source>
        <strain evidence="2">ER-17-0199</strain>
        <tissue evidence="2">Blubber</tissue>
    </source>
</reference>
<dbReference type="Proteomes" id="UP001159641">
    <property type="component" value="Unassembled WGS sequence"/>
</dbReference>
<evidence type="ECO:0000256" key="1">
    <source>
        <dbReference type="SAM" id="MobiDB-lite"/>
    </source>
</evidence>
<comment type="caution">
    <text evidence="2">The sequence shown here is derived from an EMBL/GenBank/DDBJ whole genome shotgun (WGS) entry which is preliminary data.</text>
</comment>
<evidence type="ECO:0000313" key="3">
    <source>
        <dbReference type="Proteomes" id="UP001159641"/>
    </source>
</evidence>
<dbReference type="EMBL" id="JAIQCJ010002063">
    <property type="protein sequence ID" value="KAJ8784356.1"/>
    <property type="molecule type" value="Genomic_DNA"/>
</dbReference>
<feature type="region of interest" description="Disordered" evidence="1">
    <location>
        <begin position="222"/>
        <end position="242"/>
    </location>
</feature>
<protein>
    <submittedName>
        <fullName evidence="2">Uncharacterized protein</fullName>
    </submittedName>
</protein>
<evidence type="ECO:0000313" key="2">
    <source>
        <dbReference type="EMBL" id="KAJ8784356.1"/>
    </source>
</evidence>
<feature type="region of interest" description="Disordered" evidence="1">
    <location>
        <begin position="1"/>
        <end position="80"/>
    </location>
</feature>
<proteinExistence type="predicted"/>
<accession>A0AB34H031</accession>
<keyword evidence="3" id="KW-1185">Reference proteome</keyword>
<organism evidence="2 3">
    <name type="scientific">Eschrichtius robustus</name>
    <name type="common">California gray whale</name>
    <name type="synonym">Eschrichtius gibbosus</name>
    <dbReference type="NCBI Taxonomy" id="9764"/>
    <lineage>
        <taxon>Eukaryota</taxon>
        <taxon>Metazoa</taxon>
        <taxon>Chordata</taxon>
        <taxon>Craniata</taxon>
        <taxon>Vertebrata</taxon>
        <taxon>Euteleostomi</taxon>
        <taxon>Mammalia</taxon>
        <taxon>Eutheria</taxon>
        <taxon>Laurasiatheria</taxon>
        <taxon>Artiodactyla</taxon>
        <taxon>Whippomorpha</taxon>
        <taxon>Cetacea</taxon>
        <taxon>Mysticeti</taxon>
        <taxon>Eschrichtiidae</taxon>
        <taxon>Eschrichtius</taxon>
    </lineage>
</organism>
<name>A0AB34H031_ESCRO</name>
<dbReference type="AlphaFoldDB" id="A0AB34H031"/>